<organism evidence="1 2">
    <name type="scientific">Haloferula sargassicola</name>
    <dbReference type="NCBI Taxonomy" id="490096"/>
    <lineage>
        <taxon>Bacteria</taxon>
        <taxon>Pseudomonadati</taxon>
        <taxon>Verrucomicrobiota</taxon>
        <taxon>Verrucomicrobiia</taxon>
        <taxon>Verrucomicrobiales</taxon>
        <taxon>Verrucomicrobiaceae</taxon>
        <taxon>Haloferula</taxon>
    </lineage>
</organism>
<evidence type="ECO:0000313" key="1">
    <source>
        <dbReference type="EMBL" id="GAA5482078.1"/>
    </source>
</evidence>
<name>A0ABP9UKE9_9BACT</name>
<proteinExistence type="predicted"/>
<dbReference type="Proteomes" id="UP001476282">
    <property type="component" value="Unassembled WGS sequence"/>
</dbReference>
<dbReference type="EMBL" id="BAABRI010000006">
    <property type="protein sequence ID" value="GAA5482078.1"/>
    <property type="molecule type" value="Genomic_DNA"/>
</dbReference>
<evidence type="ECO:0008006" key="3">
    <source>
        <dbReference type="Google" id="ProtNLM"/>
    </source>
</evidence>
<protein>
    <recommendedName>
        <fullName evidence="3">Apea-like HEPN domain-containing protein</fullName>
    </recommendedName>
</protein>
<comment type="caution">
    <text evidence="1">The sequence shown here is derived from an EMBL/GenBank/DDBJ whole genome shotgun (WGS) entry which is preliminary data.</text>
</comment>
<gene>
    <name evidence="1" type="ORF">Hsar01_01293</name>
</gene>
<sequence length="227" mass="26173">MSMEEPRGRATYLRGDHVYEVARRFWLGRSSKEEQQFASVLLSTMAVESFVNDLVMSLWHAADGTHDRQLLSRFEILSELDSRHLSLLARIKVIHLLFGQSYDEECDDHVRLKLLFDIRNQLAHLRPHSIESGGEKPRILTKTKGLLTDLKREGLVEKDLMQDPILDWYDVIQKERCARWAFLVATTAIRSMCNVLPDGALATYFKETYLLRAVPPGIDLFEGLENE</sequence>
<reference evidence="1 2" key="1">
    <citation type="submission" date="2024-02" db="EMBL/GenBank/DDBJ databases">
        <title>Haloferula sargassicola NBRC 104335.</title>
        <authorList>
            <person name="Ichikawa N."/>
            <person name="Katano-Makiyama Y."/>
            <person name="Hidaka K."/>
        </authorList>
    </citation>
    <scope>NUCLEOTIDE SEQUENCE [LARGE SCALE GENOMIC DNA]</scope>
    <source>
        <strain evidence="1 2">NBRC 104335</strain>
    </source>
</reference>
<accession>A0ABP9UKE9</accession>
<evidence type="ECO:0000313" key="2">
    <source>
        <dbReference type="Proteomes" id="UP001476282"/>
    </source>
</evidence>
<keyword evidence="2" id="KW-1185">Reference proteome</keyword>